<comment type="function">
    <text evidence="2">Catalyzes the conversion of D-ribulose 5-phosphate to formate and 3,4-dihydroxy-2-butanone 4-phosphate.</text>
</comment>
<evidence type="ECO:0000256" key="4">
    <source>
        <dbReference type="ARBA" id="ARBA00005520"/>
    </source>
</evidence>
<dbReference type="UniPathway" id="UPA00275">
    <property type="reaction ID" value="UER00399"/>
</dbReference>
<keyword evidence="6" id="KW-0686">Riboflavin biosynthesis</keyword>
<comment type="catalytic activity">
    <reaction evidence="1">
        <text>D-ribulose 5-phosphate = (2S)-2-hydroxy-3-oxobutyl phosphate + formate + H(+)</text>
        <dbReference type="Rhea" id="RHEA:18457"/>
        <dbReference type="ChEBI" id="CHEBI:15378"/>
        <dbReference type="ChEBI" id="CHEBI:15740"/>
        <dbReference type="ChEBI" id="CHEBI:58121"/>
        <dbReference type="ChEBI" id="CHEBI:58830"/>
        <dbReference type="EC" id="4.1.99.12"/>
    </reaction>
</comment>
<dbReference type="InterPro" id="IPR036144">
    <property type="entry name" value="RibA-like_sf"/>
</dbReference>
<dbReference type="SUPFAM" id="SSF55821">
    <property type="entry name" value="YrdC/RibB"/>
    <property type="match status" value="1"/>
</dbReference>
<feature type="domain" description="GTP cyclohydrolase II" evidence="8">
    <location>
        <begin position="214"/>
        <end position="339"/>
    </location>
</feature>
<evidence type="ECO:0000256" key="2">
    <source>
        <dbReference type="ARBA" id="ARBA00002284"/>
    </source>
</evidence>
<dbReference type="Gene3D" id="3.90.870.10">
    <property type="entry name" value="DHBP synthase"/>
    <property type="match status" value="1"/>
</dbReference>
<dbReference type="OrthoDB" id="9793111at2"/>
<dbReference type="GO" id="GO:0005829">
    <property type="term" value="C:cytosol"/>
    <property type="evidence" value="ECO:0007669"/>
    <property type="project" value="TreeGrafter"/>
</dbReference>
<comment type="similarity">
    <text evidence="4">In the N-terminal section; belongs to the DHBP synthase family.</text>
</comment>
<keyword evidence="7" id="KW-0479">Metal-binding</keyword>
<dbReference type="PANTHER" id="PTHR21327">
    <property type="entry name" value="GTP CYCLOHYDROLASE II-RELATED"/>
    <property type="match status" value="1"/>
</dbReference>
<dbReference type="GO" id="GO:0008686">
    <property type="term" value="F:3,4-dihydroxy-2-butanone-4-phosphate synthase activity"/>
    <property type="evidence" value="ECO:0007669"/>
    <property type="project" value="UniProtKB-EC"/>
</dbReference>
<dbReference type="Gene3D" id="3.40.50.10990">
    <property type="entry name" value="GTP cyclohydrolase II"/>
    <property type="match status" value="1"/>
</dbReference>
<evidence type="ECO:0000256" key="6">
    <source>
        <dbReference type="ARBA" id="ARBA00022619"/>
    </source>
</evidence>
<gene>
    <name evidence="9" type="ORF">BST39_07445</name>
</gene>
<keyword evidence="10" id="KW-1185">Reference proteome</keyword>
<evidence type="ECO:0000259" key="8">
    <source>
        <dbReference type="Pfam" id="PF00925"/>
    </source>
</evidence>
<dbReference type="InterPro" id="IPR032677">
    <property type="entry name" value="GTP_cyclohydro_II"/>
</dbReference>
<evidence type="ECO:0000256" key="7">
    <source>
        <dbReference type="ARBA" id="ARBA00022723"/>
    </source>
</evidence>
<evidence type="ECO:0000256" key="3">
    <source>
        <dbReference type="ARBA" id="ARBA00004904"/>
    </source>
</evidence>
<comment type="caution">
    <text evidence="9">The sequence shown here is derived from an EMBL/GenBank/DDBJ whole genome shotgun (WGS) entry which is preliminary data.</text>
</comment>
<dbReference type="SUPFAM" id="SSF142695">
    <property type="entry name" value="RibA-like"/>
    <property type="match status" value="1"/>
</dbReference>
<reference evidence="9 10" key="1">
    <citation type="submission" date="2017-02" db="EMBL/GenBank/DDBJ databases">
        <title>The new phylogeny of genus Mycobacterium.</title>
        <authorList>
            <person name="Tortoli E."/>
            <person name="Trovato A."/>
            <person name="Cirillo D.M."/>
        </authorList>
    </citation>
    <scope>NUCLEOTIDE SEQUENCE [LARGE SCALE GENOMIC DNA]</scope>
    <source>
        <strain evidence="9 10">DSM 45000</strain>
    </source>
</reference>
<organism evidence="9 10">
    <name type="scientific">Mycobacterium paraseoulense</name>
    <dbReference type="NCBI Taxonomy" id="590652"/>
    <lineage>
        <taxon>Bacteria</taxon>
        <taxon>Bacillati</taxon>
        <taxon>Actinomycetota</taxon>
        <taxon>Actinomycetes</taxon>
        <taxon>Mycobacteriales</taxon>
        <taxon>Mycobacteriaceae</taxon>
        <taxon>Mycobacterium</taxon>
    </lineage>
</organism>
<dbReference type="GO" id="GO:0003935">
    <property type="term" value="F:GTP cyclohydrolase II activity"/>
    <property type="evidence" value="ECO:0007669"/>
    <property type="project" value="TreeGrafter"/>
</dbReference>
<dbReference type="RefSeq" id="WP_083170584.1">
    <property type="nucleotide sequence ID" value="NZ_AP022619.1"/>
</dbReference>
<evidence type="ECO:0000256" key="5">
    <source>
        <dbReference type="ARBA" id="ARBA00012153"/>
    </source>
</evidence>
<dbReference type="EC" id="4.1.99.12" evidence="5"/>
<evidence type="ECO:0000256" key="1">
    <source>
        <dbReference type="ARBA" id="ARBA00000141"/>
    </source>
</evidence>
<dbReference type="GO" id="GO:0009231">
    <property type="term" value="P:riboflavin biosynthetic process"/>
    <property type="evidence" value="ECO:0007669"/>
    <property type="project" value="UniProtKB-UniPathway"/>
</dbReference>
<proteinExistence type="inferred from homology"/>
<dbReference type="Pfam" id="PF00925">
    <property type="entry name" value="GTP_cyclohydro2"/>
    <property type="match status" value="1"/>
</dbReference>
<dbReference type="AlphaFoldDB" id="A0A1X0ID41"/>
<evidence type="ECO:0000313" key="10">
    <source>
        <dbReference type="Proteomes" id="UP000192513"/>
    </source>
</evidence>
<protein>
    <recommendedName>
        <fullName evidence="5">3,4-dihydroxy-2-butanone-4-phosphate synthase</fullName>
        <ecNumber evidence="5">4.1.99.12</ecNumber>
    </recommendedName>
</protein>
<dbReference type="PIRSF" id="PIRSF001259">
    <property type="entry name" value="RibA"/>
    <property type="match status" value="1"/>
</dbReference>
<dbReference type="STRING" id="590652.BST39_07445"/>
<accession>A0A1X0ID41</accession>
<name>A0A1X0ID41_9MYCO</name>
<sequence length="363" mass="37927">MKTTDVRVRRAIAAVAAGHPVVLTDDTAPDTDGHLVFAADGATPKLLAFTIRHTSGYVRVALPGDECERLNLPPMCHTNGAEFGTAAHRVSVDYHGPGTGISATDRARTIAALASADSAASDFLRPGHVVPAHARSGGVLERQGPIEAAIDLVRLAGRRPAAALCEIVSLDRPTAMARRRELFEFAVAHALPIVSIGELVAYRRRTEPQVVRLAETILPLSGGDSRVIGFRDVRAAGPGGEHLAVIIGTVGPGMPVPLHVHVECLTGDVFGSAACRCGGELDSALSTMAAQGGGVIVYLRPAGSLRACGLPESDSPATDLTSETVAWILRDLGVYTIRLSEETPGFGMVMFGGIREYGLRAAG</sequence>
<dbReference type="Pfam" id="PF00926">
    <property type="entry name" value="DHBP_synthase"/>
    <property type="match status" value="1"/>
</dbReference>
<dbReference type="InterPro" id="IPR000422">
    <property type="entry name" value="DHBP_synthase_RibB"/>
</dbReference>
<dbReference type="PANTHER" id="PTHR21327:SF18">
    <property type="entry name" value="3,4-DIHYDROXY-2-BUTANONE 4-PHOSPHATE SYNTHASE"/>
    <property type="match status" value="1"/>
</dbReference>
<dbReference type="Proteomes" id="UP000192513">
    <property type="component" value="Unassembled WGS sequence"/>
</dbReference>
<dbReference type="GO" id="GO:0046872">
    <property type="term" value="F:metal ion binding"/>
    <property type="evidence" value="ECO:0007669"/>
    <property type="project" value="UniProtKB-KW"/>
</dbReference>
<dbReference type="InterPro" id="IPR017945">
    <property type="entry name" value="DHBP_synth_RibB-like_a/b_dom"/>
</dbReference>
<comment type="pathway">
    <text evidence="3">Cofactor biosynthesis; riboflavin biosynthesis; 2-hydroxy-3-oxobutyl phosphate from D-ribulose 5-phosphate: step 1/1.</text>
</comment>
<evidence type="ECO:0000313" key="9">
    <source>
        <dbReference type="EMBL" id="ORB43840.1"/>
    </source>
</evidence>
<dbReference type="EMBL" id="MVIE01000007">
    <property type="protein sequence ID" value="ORB43840.1"/>
    <property type="molecule type" value="Genomic_DNA"/>
</dbReference>